<proteinExistence type="predicted"/>
<sequence>MITTEQKKKILAAIAQNRANYPSDAKHATSLGISTSVYSMVKQGALDKALSDANWVRIARRLGVNLRHEIEWKPANTFTFLFIQKQLELAQLSSLSMILCDEPNIGKTYSAKYYIGCHENAVYIDCSQVKTKRRLIRKIATEFGTDNKGTYSDVYEDLVYYLRTLNNPLIILDEAGDLQYEAFLELKALWNATEHCCGWYMMGADGLKEKINRSIDCKKVGYTEMLSRYGGRFSKVTPDDGKEREKFLMKQASIVAKVNAPADADIPTIVRKTQGGLRRVYTEIEKLKIAAENAAEASGEACHG</sequence>
<organism evidence="2 3">
    <name type="scientific">Segatella copri</name>
    <dbReference type="NCBI Taxonomy" id="165179"/>
    <lineage>
        <taxon>Bacteria</taxon>
        <taxon>Pseudomonadati</taxon>
        <taxon>Bacteroidota</taxon>
        <taxon>Bacteroidia</taxon>
        <taxon>Bacteroidales</taxon>
        <taxon>Prevotellaceae</taxon>
        <taxon>Segatella</taxon>
    </lineage>
</organism>
<comment type="caution">
    <text evidence="2">The sequence shown here is derived from an EMBL/GenBank/DDBJ whole genome shotgun (WGS) entry which is preliminary data.</text>
</comment>
<evidence type="ECO:0000313" key="2">
    <source>
        <dbReference type="EMBL" id="MQN77434.1"/>
    </source>
</evidence>
<dbReference type="Proteomes" id="UP000423156">
    <property type="component" value="Unassembled WGS sequence"/>
</dbReference>
<dbReference type="GO" id="GO:0005524">
    <property type="term" value="F:ATP binding"/>
    <property type="evidence" value="ECO:0007669"/>
    <property type="project" value="UniProtKB-KW"/>
</dbReference>
<dbReference type="InterPro" id="IPR027417">
    <property type="entry name" value="P-loop_NTPase"/>
</dbReference>
<evidence type="ECO:0000259" key="1">
    <source>
        <dbReference type="Pfam" id="PF13401"/>
    </source>
</evidence>
<reference evidence="3" key="1">
    <citation type="submission" date="2019-09" db="EMBL/GenBank/DDBJ databases">
        <title>Distinct polysaccharide growth profiles of human intestinal Prevotella copri isolates.</title>
        <authorList>
            <person name="Fehlner-Peach H."/>
            <person name="Magnabosco C."/>
            <person name="Raghavan V."/>
            <person name="Scher J.U."/>
            <person name="Tett A."/>
            <person name="Cox L.M."/>
            <person name="Gottsegen C."/>
            <person name="Watters A."/>
            <person name="Wiltshire- Gordon J.D."/>
            <person name="Segata N."/>
            <person name="Bonneau R."/>
            <person name="Littman D.R."/>
        </authorList>
    </citation>
    <scope>NUCLEOTIDE SEQUENCE [LARGE SCALE GENOMIC DNA]</scope>
    <source>
        <strain evidence="3">BU41712</strain>
    </source>
</reference>
<keyword evidence="2" id="KW-0547">Nucleotide-binding</keyword>
<name>A0AA90UT46_9BACT</name>
<dbReference type="SUPFAM" id="SSF52540">
    <property type="entry name" value="P-loop containing nucleoside triphosphate hydrolases"/>
    <property type="match status" value="1"/>
</dbReference>
<dbReference type="AlphaFoldDB" id="A0AA90UT46"/>
<keyword evidence="2" id="KW-0067">ATP-binding</keyword>
<dbReference type="InterPro" id="IPR049945">
    <property type="entry name" value="AAA_22"/>
</dbReference>
<dbReference type="Pfam" id="PF13401">
    <property type="entry name" value="AAA_22"/>
    <property type="match status" value="1"/>
</dbReference>
<dbReference type="GO" id="GO:0016887">
    <property type="term" value="F:ATP hydrolysis activity"/>
    <property type="evidence" value="ECO:0007669"/>
    <property type="project" value="InterPro"/>
</dbReference>
<dbReference type="Gene3D" id="3.40.50.300">
    <property type="entry name" value="P-loop containing nucleotide triphosphate hydrolases"/>
    <property type="match status" value="1"/>
</dbReference>
<evidence type="ECO:0000313" key="3">
    <source>
        <dbReference type="Proteomes" id="UP000423156"/>
    </source>
</evidence>
<accession>A0AA90UT46</accession>
<dbReference type="RefSeq" id="WP_153092611.1">
    <property type="nucleotide sequence ID" value="NZ_VZBX01000056.1"/>
</dbReference>
<feature type="domain" description="ORC1/DEAH AAA+ ATPase" evidence="1">
    <location>
        <begin position="96"/>
        <end position="208"/>
    </location>
</feature>
<protein>
    <submittedName>
        <fullName evidence="2">ATP-binding protein</fullName>
    </submittedName>
</protein>
<gene>
    <name evidence="2" type="ORF">F7D71_06085</name>
</gene>
<dbReference type="EMBL" id="VZBZ01000081">
    <property type="protein sequence ID" value="MQN77434.1"/>
    <property type="molecule type" value="Genomic_DNA"/>
</dbReference>